<dbReference type="RefSeq" id="WP_307254989.1">
    <property type="nucleotide sequence ID" value="NZ_JAUSTO010000010.1"/>
</dbReference>
<dbReference type="Pfam" id="PF04230">
    <property type="entry name" value="PS_pyruv_trans"/>
    <property type="match status" value="1"/>
</dbReference>
<protein>
    <recommendedName>
        <fullName evidence="1">Polysaccharide pyruvyl transferase domain-containing protein</fullName>
    </recommendedName>
</protein>
<organism evidence="2 3">
    <name type="scientific">Moryella indoligenes</name>
    <dbReference type="NCBI Taxonomy" id="371674"/>
    <lineage>
        <taxon>Bacteria</taxon>
        <taxon>Bacillati</taxon>
        <taxon>Bacillota</taxon>
        <taxon>Clostridia</taxon>
        <taxon>Lachnospirales</taxon>
        <taxon>Lachnospiraceae</taxon>
        <taxon>Moryella</taxon>
    </lineage>
</organism>
<name>A0AAE3VAZ9_9FIRM</name>
<accession>A0AAE3VAZ9</accession>
<comment type="caution">
    <text evidence="2">The sequence shown here is derived from an EMBL/GenBank/DDBJ whole genome shotgun (WGS) entry which is preliminary data.</text>
</comment>
<evidence type="ECO:0000259" key="1">
    <source>
        <dbReference type="Pfam" id="PF04230"/>
    </source>
</evidence>
<dbReference type="Proteomes" id="UP001241537">
    <property type="component" value="Unassembled WGS sequence"/>
</dbReference>
<dbReference type="InterPro" id="IPR007345">
    <property type="entry name" value="Polysacch_pyruvyl_Trfase"/>
</dbReference>
<dbReference type="EMBL" id="JAUSTO010000010">
    <property type="protein sequence ID" value="MDQ0152991.1"/>
    <property type="molecule type" value="Genomic_DNA"/>
</dbReference>
<keyword evidence="3" id="KW-1185">Reference proteome</keyword>
<dbReference type="AlphaFoldDB" id="A0AAE3VAZ9"/>
<evidence type="ECO:0000313" key="2">
    <source>
        <dbReference type="EMBL" id="MDQ0152991.1"/>
    </source>
</evidence>
<feature type="domain" description="Polysaccharide pyruvyl transferase" evidence="1">
    <location>
        <begin position="20"/>
        <end position="312"/>
    </location>
</feature>
<reference evidence="2" key="1">
    <citation type="submission" date="2023-07" db="EMBL/GenBank/DDBJ databases">
        <title>Genomic Encyclopedia of Type Strains, Phase IV (KMG-IV): sequencing the most valuable type-strain genomes for metagenomic binning, comparative biology and taxonomic classification.</title>
        <authorList>
            <person name="Goeker M."/>
        </authorList>
    </citation>
    <scope>NUCLEOTIDE SEQUENCE</scope>
    <source>
        <strain evidence="2">DSM 19659</strain>
    </source>
</reference>
<evidence type="ECO:0000313" key="3">
    <source>
        <dbReference type="Proteomes" id="UP001241537"/>
    </source>
</evidence>
<gene>
    <name evidence="2" type="ORF">J2S20_001697</name>
</gene>
<sequence length="367" mass="43049">MKKIGLVTFFNSYNYGVWFQAFATEYFLLQHQYDVEIVNYSNKYDREKLKYFYKERGRIGGYISSFFKSLIFGKVRYYNRGFKNNLDVFYRLSKKRFTQVGGMEKLEYDVLIAGSDQIWNPETTGGRLDRVFLLDFGKTKKRISYASSIGSSLIRDQDKYTFTETLKKFCAISVRENFAAEQLQSLITTPIKVVCDPTFLLRKRDWLEFAGKYSKIKKVDKKYILTYFVSGDKYTDRYIDLVKAYSKKMGLPVWAIQFSSYYNKACDRKILGASIADFIELLNDAEIMITDSFHGVALSINLNKNFVVLENKKNPARIQNLLEMLDLEQRIDMPVKKLSRIDYECVNKKVEEIRLESSNWLLNKIEA</sequence>
<proteinExistence type="predicted"/>